<dbReference type="RefSeq" id="WP_184346231.1">
    <property type="nucleotide sequence ID" value="NZ_JACHJH010000001.1"/>
</dbReference>
<protein>
    <submittedName>
        <fullName evidence="1">Uncharacterized protein</fullName>
    </submittedName>
</protein>
<dbReference type="EMBL" id="JACHJH010000001">
    <property type="protein sequence ID" value="MBB4891706.1"/>
    <property type="molecule type" value="Genomic_DNA"/>
</dbReference>
<accession>A0A7W7LL96</accession>
<keyword evidence="2" id="KW-1185">Reference proteome</keyword>
<dbReference type="Proteomes" id="UP000556084">
    <property type="component" value="Unassembled WGS sequence"/>
</dbReference>
<reference evidence="1 2" key="1">
    <citation type="submission" date="2020-08" db="EMBL/GenBank/DDBJ databases">
        <title>Genomic Encyclopedia of Type Strains, Phase III (KMG-III): the genomes of soil and plant-associated and newly described type strains.</title>
        <authorList>
            <person name="Whitman W."/>
        </authorList>
    </citation>
    <scope>NUCLEOTIDE SEQUENCE [LARGE SCALE GENOMIC DNA]</scope>
    <source>
        <strain evidence="1 2">CECT 3266</strain>
    </source>
</reference>
<sequence>MGTGGGAGDKLYAELQSLKIFKGRVDEVLTELGDSEAAPSRVSEARLEAGLMGVNFAEVNSLHSAYNNVHSQLETLSQLLSDMIEALGTAVHGARVGYENIDIEVKERMWAVQRRTQELFGSPSDSHTQRCNRSSQVEF</sequence>
<evidence type="ECO:0000313" key="2">
    <source>
        <dbReference type="Proteomes" id="UP000556084"/>
    </source>
</evidence>
<organism evidence="1 2">
    <name type="scientific">Streptomyces olivoverticillatus</name>
    <dbReference type="NCBI Taxonomy" id="66427"/>
    <lineage>
        <taxon>Bacteria</taxon>
        <taxon>Bacillati</taxon>
        <taxon>Actinomycetota</taxon>
        <taxon>Actinomycetes</taxon>
        <taxon>Kitasatosporales</taxon>
        <taxon>Streptomycetaceae</taxon>
        <taxon>Streptomyces</taxon>
    </lineage>
</organism>
<evidence type="ECO:0000313" key="1">
    <source>
        <dbReference type="EMBL" id="MBB4891706.1"/>
    </source>
</evidence>
<gene>
    <name evidence="1" type="ORF">FHS39_000706</name>
</gene>
<comment type="caution">
    <text evidence="1">The sequence shown here is derived from an EMBL/GenBank/DDBJ whole genome shotgun (WGS) entry which is preliminary data.</text>
</comment>
<proteinExistence type="predicted"/>
<dbReference type="AlphaFoldDB" id="A0A7W7LL96"/>
<name>A0A7W7LL96_9ACTN</name>